<comment type="similarity">
    <text evidence="2">Belongs to the TTC19 family.</text>
</comment>
<evidence type="ECO:0000313" key="8">
    <source>
        <dbReference type="Proteomes" id="UP000678393"/>
    </source>
</evidence>
<evidence type="ECO:0000256" key="2">
    <source>
        <dbReference type="ARBA" id="ARBA00008219"/>
    </source>
</evidence>
<dbReference type="SUPFAM" id="SSF48452">
    <property type="entry name" value="TPR-like"/>
    <property type="match status" value="2"/>
</dbReference>
<dbReference type="EMBL" id="CAJHNH020008486">
    <property type="protein sequence ID" value="CAG5136071.1"/>
    <property type="molecule type" value="Genomic_DNA"/>
</dbReference>
<accession>A0A8S4ADG8</accession>
<evidence type="ECO:0000256" key="5">
    <source>
        <dbReference type="ARBA" id="ARBA00022946"/>
    </source>
</evidence>
<evidence type="ECO:0000256" key="4">
    <source>
        <dbReference type="ARBA" id="ARBA00022803"/>
    </source>
</evidence>
<keyword evidence="5" id="KW-0809">Transit peptide</keyword>
<organism evidence="7 8">
    <name type="scientific">Candidula unifasciata</name>
    <dbReference type="NCBI Taxonomy" id="100452"/>
    <lineage>
        <taxon>Eukaryota</taxon>
        <taxon>Metazoa</taxon>
        <taxon>Spiralia</taxon>
        <taxon>Lophotrochozoa</taxon>
        <taxon>Mollusca</taxon>
        <taxon>Gastropoda</taxon>
        <taxon>Heterobranchia</taxon>
        <taxon>Euthyneura</taxon>
        <taxon>Panpulmonata</taxon>
        <taxon>Eupulmonata</taxon>
        <taxon>Stylommatophora</taxon>
        <taxon>Helicina</taxon>
        <taxon>Helicoidea</taxon>
        <taxon>Geomitridae</taxon>
        <taxon>Candidula</taxon>
    </lineage>
</organism>
<keyword evidence="3" id="KW-0677">Repeat</keyword>
<keyword evidence="6" id="KW-0496">Mitochondrion</keyword>
<keyword evidence="4" id="KW-0802">TPR repeat</keyword>
<evidence type="ECO:0008006" key="9">
    <source>
        <dbReference type="Google" id="ProtNLM"/>
    </source>
</evidence>
<sequence length="379" mass="42478">MATSTMRKLLSSFVGPVGVRVFSRLGNKTAVHVSTVYRKLFCHRPLSIAGTTVGISYSLFGFSFGGKDEEETDPLTELYRGARLAHMRQDLQKADTLYHEALKLADDLVKSQQITEEKFLTARTLFYDGLADIAMQTGQIDTAEILYKETMKGCLMQGMEYNHNAMVEMGLKLATIYAMRGQKMEAEEGYKFCLNAQIPKLATTEKLLKANDAKSVKQNSELVLRLEMEETEKDTAALLGMALSSYGRFLLYEKRYTEALPLFEKAKFYAEHTLGTNTDQYLVVLNDIATLYIVTKNLDKAEEVLKEGINLSEKHKLVEKAMLFCNLGAVYLRKGDVSSAIKQCQLGMESAKEFDHKMAFKMAEACLKKGASVMANKSK</sequence>
<dbReference type="AlphaFoldDB" id="A0A8S4ADG8"/>
<dbReference type="InterPro" id="IPR019734">
    <property type="entry name" value="TPR_rpt"/>
</dbReference>
<dbReference type="PANTHER" id="PTHR13143:SF6">
    <property type="entry name" value="TETRATRICOPEPTIDE REPEAT PROTEIN 19, MITOCHONDRIAL"/>
    <property type="match status" value="1"/>
</dbReference>
<dbReference type="Gene3D" id="1.25.40.10">
    <property type="entry name" value="Tetratricopeptide repeat domain"/>
    <property type="match status" value="2"/>
</dbReference>
<dbReference type="OrthoDB" id="5986190at2759"/>
<dbReference type="InterPro" id="IPR040395">
    <property type="entry name" value="TTC19"/>
</dbReference>
<protein>
    <recommendedName>
        <fullName evidence="9">MalT-like TPR region domain-containing protein</fullName>
    </recommendedName>
</protein>
<dbReference type="Proteomes" id="UP000678393">
    <property type="component" value="Unassembled WGS sequence"/>
</dbReference>
<comment type="caution">
    <text evidence="7">The sequence shown here is derived from an EMBL/GenBank/DDBJ whole genome shotgun (WGS) entry which is preliminary data.</text>
</comment>
<evidence type="ECO:0000256" key="6">
    <source>
        <dbReference type="ARBA" id="ARBA00023128"/>
    </source>
</evidence>
<reference evidence="7" key="1">
    <citation type="submission" date="2021-04" db="EMBL/GenBank/DDBJ databases">
        <authorList>
            <consortium name="Molecular Ecology Group"/>
        </authorList>
    </citation>
    <scope>NUCLEOTIDE SEQUENCE</scope>
</reference>
<proteinExistence type="inferred from homology"/>
<evidence type="ECO:0000256" key="1">
    <source>
        <dbReference type="ARBA" id="ARBA00004173"/>
    </source>
</evidence>
<evidence type="ECO:0000256" key="3">
    <source>
        <dbReference type="ARBA" id="ARBA00022737"/>
    </source>
</evidence>
<dbReference type="Pfam" id="PF13424">
    <property type="entry name" value="TPR_12"/>
    <property type="match status" value="1"/>
</dbReference>
<name>A0A8S4ADG8_9EUPU</name>
<dbReference type="GO" id="GO:0005743">
    <property type="term" value="C:mitochondrial inner membrane"/>
    <property type="evidence" value="ECO:0007669"/>
    <property type="project" value="TreeGrafter"/>
</dbReference>
<dbReference type="PANTHER" id="PTHR13143">
    <property type="entry name" value="TETRATRICOPEPTIDE REPEAT PROTEIN 19"/>
    <property type="match status" value="1"/>
</dbReference>
<dbReference type="InterPro" id="IPR011990">
    <property type="entry name" value="TPR-like_helical_dom_sf"/>
</dbReference>
<keyword evidence="8" id="KW-1185">Reference proteome</keyword>
<comment type="subcellular location">
    <subcellularLocation>
        <location evidence="1">Mitochondrion</location>
    </subcellularLocation>
</comment>
<dbReference type="SMART" id="SM00028">
    <property type="entry name" value="TPR"/>
    <property type="match status" value="4"/>
</dbReference>
<dbReference type="GO" id="GO:0034551">
    <property type="term" value="P:mitochondrial respiratory chain complex III assembly"/>
    <property type="evidence" value="ECO:0007669"/>
    <property type="project" value="InterPro"/>
</dbReference>
<gene>
    <name evidence="7" type="ORF">CUNI_LOCUS21629</name>
</gene>
<evidence type="ECO:0000313" key="7">
    <source>
        <dbReference type="EMBL" id="CAG5136071.1"/>
    </source>
</evidence>